<dbReference type="Proteomes" id="UP000030905">
    <property type="component" value="Chromosome"/>
</dbReference>
<comment type="similarity">
    <text evidence="2 11 12">Belongs to the ATPase A chain family.</text>
</comment>
<dbReference type="EMBL" id="JPGY02000001">
    <property type="protein sequence ID" value="KRU14361.1"/>
    <property type="molecule type" value="Genomic_DNA"/>
</dbReference>
<dbReference type="InterPro" id="IPR000568">
    <property type="entry name" value="ATP_synth_F0_asu"/>
</dbReference>
<gene>
    <name evidence="11 13" type="primary">atpB</name>
    <name evidence="13" type="ORF">CLPA_c35690</name>
    <name evidence="14" type="ORF">CP6013_03619</name>
</gene>
<evidence type="ECO:0000256" key="1">
    <source>
        <dbReference type="ARBA" id="ARBA00004141"/>
    </source>
</evidence>
<organism evidence="13 16">
    <name type="scientific">Clostridium pasteurianum DSM 525 = ATCC 6013</name>
    <dbReference type="NCBI Taxonomy" id="1262449"/>
    <lineage>
        <taxon>Bacteria</taxon>
        <taxon>Bacillati</taxon>
        <taxon>Bacillota</taxon>
        <taxon>Clostridia</taxon>
        <taxon>Eubacteriales</taxon>
        <taxon>Clostridiaceae</taxon>
        <taxon>Clostridium</taxon>
    </lineage>
</organism>
<dbReference type="InterPro" id="IPR035908">
    <property type="entry name" value="F0_ATP_A_sf"/>
</dbReference>
<evidence type="ECO:0000256" key="6">
    <source>
        <dbReference type="ARBA" id="ARBA00022781"/>
    </source>
</evidence>
<keyword evidence="16" id="KW-1185">Reference proteome</keyword>
<feature type="transmembrane region" description="Helical" evidence="11">
    <location>
        <begin position="23"/>
        <end position="41"/>
    </location>
</feature>
<keyword evidence="4 11" id="KW-0138">CF(0)</keyword>
<dbReference type="CDD" id="cd00310">
    <property type="entry name" value="ATP-synt_Fo_a_6"/>
    <property type="match status" value="1"/>
</dbReference>
<dbReference type="eggNOG" id="COG0356">
    <property type="taxonomic scope" value="Bacteria"/>
</dbReference>
<dbReference type="PATRIC" id="fig|1262449.3.peg.2492"/>
<dbReference type="EMBL" id="CP009268">
    <property type="protein sequence ID" value="AJA53613.1"/>
    <property type="molecule type" value="Genomic_DNA"/>
</dbReference>
<keyword evidence="8 11" id="KW-0406">Ion transport</keyword>
<keyword evidence="10 11" id="KW-0066">ATP synthesis</keyword>
<evidence type="ECO:0000313" key="15">
    <source>
        <dbReference type="Proteomes" id="UP000028042"/>
    </source>
</evidence>
<evidence type="ECO:0000256" key="2">
    <source>
        <dbReference type="ARBA" id="ARBA00006810"/>
    </source>
</evidence>
<dbReference type="PRINTS" id="PR00123">
    <property type="entry name" value="ATPASEA"/>
</dbReference>
<keyword evidence="11" id="KW-1003">Cell membrane</keyword>
<evidence type="ECO:0000256" key="4">
    <source>
        <dbReference type="ARBA" id="ARBA00022547"/>
    </source>
</evidence>
<dbReference type="AlphaFoldDB" id="A0A0H3JBF2"/>
<dbReference type="PANTHER" id="PTHR42823">
    <property type="entry name" value="ATP SYNTHASE SUBUNIT A, CHLOROPLASTIC"/>
    <property type="match status" value="1"/>
</dbReference>
<feature type="transmembrane region" description="Helical" evidence="11">
    <location>
        <begin position="187"/>
        <end position="212"/>
    </location>
</feature>
<dbReference type="NCBIfam" id="NF004484">
    <property type="entry name" value="PRK05815.3-2"/>
    <property type="match status" value="1"/>
</dbReference>
<dbReference type="InterPro" id="IPR045082">
    <property type="entry name" value="ATP_syn_F0_a_bact/chloroplast"/>
</dbReference>
<keyword evidence="9 11" id="KW-0472">Membrane</keyword>
<dbReference type="GO" id="GO:0045259">
    <property type="term" value="C:proton-transporting ATP synthase complex"/>
    <property type="evidence" value="ECO:0007669"/>
    <property type="project" value="UniProtKB-KW"/>
</dbReference>
<dbReference type="GeneID" id="93075665"/>
<keyword evidence="7 11" id="KW-1133">Transmembrane helix</keyword>
<evidence type="ECO:0000256" key="8">
    <source>
        <dbReference type="ARBA" id="ARBA00023065"/>
    </source>
</evidence>
<evidence type="ECO:0000256" key="11">
    <source>
        <dbReference type="HAMAP-Rule" id="MF_01393"/>
    </source>
</evidence>
<dbReference type="KEGG" id="cpat:CLPA_c35690"/>
<evidence type="ECO:0000256" key="12">
    <source>
        <dbReference type="RuleBase" id="RU000483"/>
    </source>
</evidence>
<feature type="transmembrane region" description="Helical" evidence="11">
    <location>
        <begin position="111"/>
        <end position="134"/>
    </location>
</feature>
<evidence type="ECO:0000256" key="3">
    <source>
        <dbReference type="ARBA" id="ARBA00022448"/>
    </source>
</evidence>
<dbReference type="KEGG" id="cpae:CPAST_c35690"/>
<dbReference type="GO" id="GO:0005886">
    <property type="term" value="C:plasma membrane"/>
    <property type="evidence" value="ECO:0007669"/>
    <property type="project" value="UniProtKB-SubCell"/>
</dbReference>
<dbReference type="NCBIfam" id="TIGR01131">
    <property type="entry name" value="ATP_synt_6_or_A"/>
    <property type="match status" value="1"/>
</dbReference>
<evidence type="ECO:0000256" key="5">
    <source>
        <dbReference type="ARBA" id="ARBA00022692"/>
    </source>
</evidence>
<dbReference type="Proteomes" id="UP000028042">
    <property type="component" value="Unassembled WGS sequence"/>
</dbReference>
<feature type="transmembrane region" description="Helical" evidence="11">
    <location>
        <begin position="77"/>
        <end position="99"/>
    </location>
</feature>
<evidence type="ECO:0000256" key="10">
    <source>
        <dbReference type="ARBA" id="ARBA00023310"/>
    </source>
</evidence>
<keyword evidence="3 11" id="KW-0813">Transport</keyword>
<reference evidence="14" key="2">
    <citation type="submission" date="2015-10" db="EMBL/GenBank/DDBJ databases">
        <title>Improved Draft Genome Sequence of Clostridium pasteurianum Strain ATCC 6013 (DSM 525) Using a Hybrid Next-Generation Sequencing Approach.</title>
        <authorList>
            <person name="Pyne M.E."/>
            <person name="Utturkar S.M."/>
            <person name="Brown S.D."/>
            <person name="Moo-Young M."/>
            <person name="Chung D.A."/>
            <person name="Chou P.C."/>
        </authorList>
    </citation>
    <scope>NUCLEOTIDE SEQUENCE</scope>
    <source>
        <strain evidence="14">ATCC 6013</strain>
    </source>
</reference>
<dbReference type="GO" id="GO:0046933">
    <property type="term" value="F:proton-transporting ATP synthase activity, rotational mechanism"/>
    <property type="evidence" value="ECO:0007669"/>
    <property type="project" value="UniProtKB-UniRule"/>
</dbReference>
<name>A0A0H3JBF2_CLOPA</name>
<dbReference type="PANTHER" id="PTHR42823:SF3">
    <property type="entry name" value="ATP SYNTHASE SUBUNIT A, CHLOROPLASTIC"/>
    <property type="match status" value="1"/>
</dbReference>
<dbReference type="HAMAP" id="MF_01393">
    <property type="entry name" value="ATP_synth_a_bact"/>
    <property type="match status" value="1"/>
</dbReference>
<dbReference type="GO" id="GO:0042777">
    <property type="term" value="P:proton motive force-driven plasma membrane ATP synthesis"/>
    <property type="evidence" value="ECO:0007669"/>
    <property type="project" value="TreeGrafter"/>
</dbReference>
<accession>A0A0H3JBF2</accession>
<keyword evidence="5 11" id="KW-0812">Transmembrane</keyword>
<evidence type="ECO:0000313" key="14">
    <source>
        <dbReference type="EMBL" id="KRU14361.1"/>
    </source>
</evidence>
<dbReference type="Pfam" id="PF00119">
    <property type="entry name" value="ATP-synt_A"/>
    <property type="match status" value="1"/>
</dbReference>
<dbReference type="Gene3D" id="1.20.120.220">
    <property type="entry name" value="ATP synthase, F0 complex, subunit A"/>
    <property type="match status" value="1"/>
</dbReference>
<reference evidence="14 15" key="3">
    <citation type="journal article" name="Genome Announc.">
        <title>Improved Draft Genome Sequence of Clostridium pasteurianum Strain ATCC 6013 (DSM 525) Using a Hybrid Next-Generation Sequencing Approach.</title>
        <authorList>
            <person name="Pyne M.E."/>
            <person name="Utturkar S."/>
            <person name="Brown S.D."/>
            <person name="Moo-Young M."/>
            <person name="Chung D.A."/>
            <person name="Chou C.P."/>
        </authorList>
    </citation>
    <scope>NUCLEOTIDE SEQUENCE [LARGE SCALE GENOMIC DNA]</scope>
    <source>
        <strain evidence="14 15">ATCC 6013</strain>
    </source>
</reference>
<evidence type="ECO:0000313" key="13">
    <source>
        <dbReference type="EMBL" id="AJA53613.1"/>
    </source>
</evidence>
<reference evidence="13 16" key="1">
    <citation type="journal article" date="2015" name="Genome Announc.">
        <title>Complete Genome Sequence of the Nitrogen-Fixing and Solvent-Producing Clostridium pasteurianum DSM 525.</title>
        <authorList>
            <person name="Poehlein A."/>
            <person name="Grosse-Honebrink A."/>
            <person name="Zhang Y."/>
            <person name="Minton N.P."/>
            <person name="Daniel R."/>
        </authorList>
    </citation>
    <scope>NUCLEOTIDE SEQUENCE [LARGE SCALE GENOMIC DNA]</scope>
    <source>
        <strain evidence="13">DSM 525</strain>
        <strain evidence="16">DSM 525 / ATCC 6013</strain>
    </source>
</reference>
<dbReference type="SUPFAM" id="SSF81336">
    <property type="entry name" value="F1F0 ATP synthase subunit A"/>
    <property type="match status" value="1"/>
</dbReference>
<sequence>MLNAETVFRFHIANHTIDVTNSIVIQWVVMAIIIVLTLILTRNLKKIPGKRQSILEMIVGFFNNLVNDNMGAKYKKFVPFIGTMGIFMLFLNLSGLVGVEPSTRDINVTAGFALISFVVINANAFIKVGVKGYCKELVKPFPLMLPMNLLEKFTLPISLCLRLFCNMLVGTIVLGLLYQLLVYLGHVFAFVIPIPLHFFFDVFDGVIQVYIFMMLTMLYTKMGAEEE</sequence>
<evidence type="ECO:0000256" key="7">
    <source>
        <dbReference type="ARBA" id="ARBA00022989"/>
    </source>
</evidence>
<dbReference type="RefSeq" id="WP_003445755.1">
    <property type="nucleotide sequence ID" value="NZ_ANZB01000008.1"/>
</dbReference>
<feature type="transmembrane region" description="Helical" evidence="11">
    <location>
        <begin position="155"/>
        <end position="181"/>
    </location>
</feature>
<evidence type="ECO:0000313" key="16">
    <source>
        <dbReference type="Proteomes" id="UP000030905"/>
    </source>
</evidence>
<keyword evidence="6 11" id="KW-0375">Hydrogen ion transport</keyword>
<comment type="function">
    <text evidence="11 12">Key component of the proton channel; it plays a direct role in the translocation of protons across the membrane.</text>
</comment>
<proteinExistence type="inferred from homology"/>
<evidence type="ECO:0000256" key="9">
    <source>
        <dbReference type="ARBA" id="ARBA00023136"/>
    </source>
</evidence>
<protein>
    <recommendedName>
        <fullName evidence="11 12">ATP synthase subunit a</fullName>
    </recommendedName>
    <alternativeName>
        <fullName evidence="11">ATP synthase F0 sector subunit a</fullName>
    </alternativeName>
    <alternativeName>
        <fullName evidence="11">F-ATPase subunit 6</fullName>
    </alternativeName>
</protein>
<comment type="subcellular location">
    <subcellularLocation>
        <location evidence="11 12">Cell membrane</location>
        <topology evidence="11 12">Multi-pass membrane protein</topology>
    </subcellularLocation>
    <subcellularLocation>
        <location evidence="1">Membrane</location>
        <topology evidence="1">Multi-pass membrane protein</topology>
    </subcellularLocation>
</comment>